<dbReference type="AlphaFoldDB" id="W9GNG9"/>
<protein>
    <submittedName>
        <fullName evidence="1">Uncharacterized protein</fullName>
    </submittedName>
</protein>
<keyword evidence="2" id="KW-1185">Reference proteome</keyword>
<proteinExistence type="predicted"/>
<dbReference type="Proteomes" id="UP000019494">
    <property type="component" value="Unassembled WGS sequence"/>
</dbReference>
<reference evidence="2" key="1">
    <citation type="submission" date="2013-08" db="EMBL/GenBank/DDBJ databases">
        <title>Intrasporangium oryzae NRRL B-24470.</title>
        <authorList>
            <person name="Liu H."/>
            <person name="Wang G."/>
        </authorList>
    </citation>
    <scope>NUCLEOTIDE SEQUENCE [LARGE SCALE GENOMIC DNA]</scope>
    <source>
        <strain evidence="2">Q5-1</strain>
    </source>
</reference>
<dbReference type="RefSeq" id="WP_034717552.1">
    <property type="nucleotide sequence ID" value="NZ_AWQS01000113.1"/>
</dbReference>
<organism evidence="1 2">
    <name type="scientific">Intrasporangium chromatireducens Q5-1</name>
    <dbReference type="NCBI Taxonomy" id="584657"/>
    <lineage>
        <taxon>Bacteria</taxon>
        <taxon>Bacillati</taxon>
        <taxon>Actinomycetota</taxon>
        <taxon>Actinomycetes</taxon>
        <taxon>Micrococcales</taxon>
        <taxon>Intrasporangiaceae</taxon>
        <taxon>Intrasporangium</taxon>
    </lineage>
</organism>
<evidence type="ECO:0000313" key="2">
    <source>
        <dbReference type="Proteomes" id="UP000019494"/>
    </source>
</evidence>
<dbReference type="InterPro" id="IPR042184">
    <property type="entry name" value="YqeY/Aim41_N"/>
</dbReference>
<sequence>MPERPTDRPDLRAALRGELKQAMRERNRDHVAAYRIALAAIDNAEAVPLGSEQPAQALEMSAVGVGVADAPRRELSHDDVRDLVRREADDLRRAANDIEPHDPADAELKRSQAVALERVVQSA</sequence>
<evidence type="ECO:0000313" key="1">
    <source>
        <dbReference type="EMBL" id="EWT05439.1"/>
    </source>
</evidence>
<name>W9GNG9_9MICO</name>
<dbReference type="OrthoDB" id="5197356at2"/>
<dbReference type="EMBL" id="AWQS01000113">
    <property type="protein sequence ID" value="EWT05439.1"/>
    <property type="molecule type" value="Genomic_DNA"/>
</dbReference>
<comment type="caution">
    <text evidence="1">The sequence shown here is derived from an EMBL/GenBank/DDBJ whole genome shotgun (WGS) entry which is preliminary data.</text>
</comment>
<accession>W9GNG9</accession>
<dbReference type="Gene3D" id="1.10.1510.10">
    <property type="entry name" value="Uncharacterised protein YqeY/AIM41 PF09424, N-terminal domain"/>
    <property type="match status" value="1"/>
</dbReference>
<gene>
    <name evidence="1" type="ORF">N864_04860</name>
</gene>